<evidence type="ECO:0000256" key="2">
    <source>
        <dbReference type="ARBA" id="ARBA00023180"/>
    </source>
</evidence>
<evidence type="ECO:0000313" key="4">
    <source>
        <dbReference type="Ensembl" id="ENSMALP00000021255.1"/>
    </source>
</evidence>
<proteinExistence type="predicted"/>
<dbReference type="InterPro" id="IPR013783">
    <property type="entry name" value="Ig-like_fold"/>
</dbReference>
<dbReference type="InterPro" id="IPR036179">
    <property type="entry name" value="Ig-like_dom_sf"/>
</dbReference>
<dbReference type="SMART" id="SM00407">
    <property type="entry name" value="IGc1"/>
    <property type="match status" value="1"/>
</dbReference>
<keyword evidence="5" id="KW-1185">Reference proteome</keyword>
<name>A0A3Q3JX69_MONAL</name>
<evidence type="ECO:0000259" key="3">
    <source>
        <dbReference type="PROSITE" id="PS50835"/>
    </source>
</evidence>
<organism evidence="4 5">
    <name type="scientific">Monopterus albus</name>
    <name type="common">Swamp eel</name>
    <dbReference type="NCBI Taxonomy" id="43700"/>
    <lineage>
        <taxon>Eukaryota</taxon>
        <taxon>Metazoa</taxon>
        <taxon>Chordata</taxon>
        <taxon>Craniata</taxon>
        <taxon>Vertebrata</taxon>
        <taxon>Euteleostomi</taxon>
        <taxon>Actinopterygii</taxon>
        <taxon>Neopterygii</taxon>
        <taxon>Teleostei</taxon>
        <taxon>Neoteleostei</taxon>
        <taxon>Acanthomorphata</taxon>
        <taxon>Anabantaria</taxon>
        <taxon>Synbranchiformes</taxon>
        <taxon>Synbranchidae</taxon>
        <taxon>Monopterus</taxon>
    </lineage>
</organism>
<dbReference type="PANTHER" id="PTHR19971">
    <property type="entry name" value="SIGNAL-REGULATORY PROTEIN BETA"/>
    <property type="match status" value="1"/>
</dbReference>
<dbReference type="Proteomes" id="UP000261600">
    <property type="component" value="Unplaced"/>
</dbReference>
<dbReference type="InterPro" id="IPR003597">
    <property type="entry name" value="Ig_C1-set"/>
</dbReference>
<keyword evidence="1" id="KW-1015">Disulfide bond</keyword>
<dbReference type="Ensembl" id="ENSMALT00000021667.1">
    <property type="protein sequence ID" value="ENSMALP00000021255.1"/>
    <property type="gene ID" value="ENSMALG00000014872.1"/>
</dbReference>
<dbReference type="SUPFAM" id="SSF48726">
    <property type="entry name" value="Immunoglobulin"/>
    <property type="match status" value="1"/>
</dbReference>
<dbReference type="CDD" id="cd00098">
    <property type="entry name" value="IgC1"/>
    <property type="match status" value="1"/>
</dbReference>
<dbReference type="Pfam" id="PF07654">
    <property type="entry name" value="C1-set"/>
    <property type="match status" value="1"/>
</dbReference>
<evidence type="ECO:0000256" key="1">
    <source>
        <dbReference type="ARBA" id="ARBA00023157"/>
    </source>
</evidence>
<dbReference type="PROSITE" id="PS50835">
    <property type="entry name" value="IG_LIKE"/>
    <property type="match status" value="1"/>
</dbReference>
<accession>A0A3Q3JX69</accession>
<sequence>MRPFLETTFLCMKMCYRNKLDMPCLSSDPPSVKLSSVTSRSNNSPLTLYCDVESFYPEEASISWLQNGTALPVPPTPEQNPDGTFRTRHYYTLSLEQRERGGMVECAVNQPGVASLSVCQGSSSLHA</sequence>
<feature type="domain" description="Ig-like" evidence="3">
    <location>
        <begin position="30"/>
        <end position="117"/>
    </location>
</feature>
<protein>
    <recommendedName>
        <fullName evidence="3">Ig-like domain-containing protein</fullName>
    </recommendedName>
</protein>
<reference evidence="4" key="2">
    <citation type="submission" date="2025-09" db="UniProtKB">
        <authorList>
            <consortium name="Ensembl"/>
        </authorList>
    </citation>
    <scope>IDENTIFICATION</scope>
</reference>
<reference evidence="4" key="1">
    <citation type="submission" date="2025-08" db="UniProtKB">
        <authorList>
            <consortium name="Ensembl"/>
        </authorList>
    </citation>
    <scope>IDENTIFICATION</scope>
</reference>
<dbReference type="AlphaFoldDB" id="A0A3Q3JX69"/>
<dbReference type="Gene3D" id="2.60.40.10">
    <property type="entry name" value="Immunoglobulins"/>
    <property type="match status" value="1"/>
</dbReference>
<dbReference type="InterPro" id="IPR007110">
    <property type="entry name" value="Ig-like_dom"/>
</dbReference>
<dbReference type="InterPro" id="IPR051755">
    <property type="entry name" value="Ig-like_CS_Receptor"/>
</dbReference>
<keyword evidence="2" id="KW-0325">Glycoprotein</keyword>
<evidence type="ECO:0000313" key="5">
    <source>
        <dbReference type="Proteomes" id="UP000261600"/>
    </source>
</evidence>